<accession>A0ABP9MQK7</accession>
<name>A0ABP9MQK7_9GAMM</name>
<dbReference type="EMBL" id="BAABKE010000004">
    <property type="protein sequence ID" value="GAA5100260.1"/>
    <property type="molecule type" value="Genomic_DNA"/>
</dbReference>
<evidence type="ECO:0000313" key="2">
    <source>
        <dbReference type="Proteomes" id="UP001500631"/>
    </source>
</evidence>
<comment type="caution">
    <text evidence="1">The sequence shown here is derived from an EMBL/GenBank/DDBJ whole genome shotgun (WGS) entry which is preliminary data.</text>
</comment>
<evidence type="ECO:0000313" key="1">
    <source>
        <dbReference type="EMBL" id="GAA5100260.1"/>
    </source>
</evidence>
<dbReference type="Proteomes" id="UP001500631">
    <property type="component" value="Unassembled WGS sequence"/>
</dbReference>
<keyword evidence="2" id="KW-1185">Reference proteome</keyword>
<dbReference type="PROSITE" id="PS51318">
    <property type="entry name" value="TAT"/>
    <property type="match status" value="1"/>
</dbReference>
<protein>
    <recommendedName>
        <fullName evidence="3">Twin-arginine translocation signal domain-containing protein</fullName>
    </recommendedName>
</protein>
<evidence type="ECO:0008006" key="3">
    <source>
        <dbReference type="Google" id="ProtNLM"/>
    </source>
</evidence>
<reference evidence="2" key="1">
    <citation type="journal article" date="2019" name="Int. J. Syst. Evol. Microbiol.">
        <title>The Global Catalogue of Microorganisms (GCM) 10K type strain sequencing project: providing services to taxonomists for standard genome sequencing and annotation.</title>
        <authorList>
            <consortium name="The Broad Institute Genomics Platform"/>
            <consortium name="The Broad Institute Genome Sequencing Center for Infectious Disease"/>
            <person name="Wu L."/>
            <person name="Ma J."/>
        </authorList>
    </citation>
    <scope>NUCLEOTIDE SEQUENCE [LARGE SCALE GENOMIC DNA]</scope>
    <source>
        <strain evidence="2">JCM 18424</strain>
    </source>
</reference>
<dbReference type="InterPro" id="IPR006311">
    <property type="entry name" value="TAT_signal"/>
</dbReference>
<gene>
    <name evidence="1" type="ORF">GCM10023338_14780</name>
</gene>
<sequence>MVSMNDSRRNFLKIGSLLLVGVVLTPVMAVTPKNDVKQISKLSNRSDVRSLDFDSHNFLLNFRD</sequence>
<proteinExistence type="predicted"/>
<organism evidence="1 2">
    <name type="scientific">Wohlfahrtiimonas larvae</name>
    <dbReference type="NCBI Taxonomy" id="1157986"/>
    <lineage>
        <taxon>Bacteria</taxon>
        <taxon>Pseudomonadati</taxon>
        <taxon>Pseudomonadota</taxon>
        <taxon>Gammaproteobacteria</taxon>
        <taxon>Cardiobacteriales</taxon>
        <taxon>Ignatzschineriaceae</taxon>
        <taxon>Wohlfahrtiimonas</taxon>
    </lineage>
</organism>